<dbReference type="PANTHER" id="PTHR31605:SF0">
    <property type="entry name" value="GLYCEROL-3-PHOSPHATE O-ACYLTRANSFERASE 1"/>
    <property type="match status" value="1"/>
</dbReference>
<dbReference type="Proteomes" id="UP000274822">
    <property type="component" value="Unassembled WGS sequence"/>
</dbReference>
<dbReference type="InterPro" id="IPR052744">
    <property type="entry name" value="GPAT/DAPAT"/>
</dbReference>
<dbReference type="PANTHER" id="PTHR31605">
    <property type="entry name" value="GLYCEROL-3-PHOSPHATE O-ACYLTRANSFERASE 1"/>
    <property type="match status" value="1"/>
</dbReference>
<evidence type="ECO:0000313" key="3">
    <source>
        <dbReference type="Proteomes" id="UP000274822"/>
    </source>
</evidence>
<organism evidence="2 3">
    <name type="scientific">Jimgerdemannia flammicorona</name>
    <dbReference type="NCBI Taxonomy" id="994334"/>
    <lineage>
        <taxon>Eukaryota</taxon>
        <taxon>Fungi</taxon>
        <taxon>Fungi incertae sedis</taxon>
        <taxon>Mucoromycota</taxon>
        <taxon>Mucoromycotina</taxon>
        <taxon>Endogonomycetes</taxon>
        <taxon>Endogonales</taxon>
        <taxon>Endogonaceae</taxon>
        <taxon>Jimgerdemannia</taxon>
    </lineage>
</organism>
<evidence type="ECO:0000259" key="1">
    <source>
        <dbReference type="SMART" id="SM00563"/>
    </source>
</evidence>
<gene>
    <name evidence="2" type="ORF">BC938DRAFT_478888</name>
</gene>
<sequence>MIVDAAVLSITFPHGRRVHYWAKDSLFANPIVRKILIGGGVVPVDRRTKNNSLLYKATYEVLGLGEVVGVFPEGTSHTLPRLKEFKDGVSWAALEYARSILPQLRSGASAAKDGRKAPELAPVVPVGIVYVDKSKYRSTVIVTYGEPISIEAYVDDFLKDEKVTAKRLTADIEKAIQKLSVNAPD</sequence>
<dbReference type="Pfam" id="PF01553">
    <property type="entry name" value="Acyltransferase"/>
    <property type="match status" value="1"/>
</dbReference>
<name>A0A433QM35_9FUNG</name>
<accession>A0A433QM35</accession>
<reference evidence="2 3" key="1">
    <citation type="journal article" date="2018" name="New Phytol.">
        <title>Phylogenomics of Endogonaceae and evolution of mycorrhizas within Mucoromycota.</title>
        <authorList>
            <person name="Chang Y."/>
            <person name="Desiro A."/>
            <person name="Na H."/>
            <person name="Sandor L."/>
            <person name="Lipzen A."/>
            <person name="Clum A."/>
            <person name="Barry K."/>
            <person name="Grigoriev I.V."/>
            <person name="Martin F.M."/>
            <person name="Stajich J.E."/>
            <person name="Smith M.E."/>
            <person name="Bonito G."/>
            <person name="Spatafora J.W."/>
        </authorList>
    </citation>
    <scope>NUCLEOTIDE SEQUENCE [LARGE SCALE GENOMIC DNA]</scope>
    <source>
        <strain evidence="2 3">AD002</strain>
    </source>
</reference>
<dbReference type="InterPro" id="IPR002123">
    <property type="entry name" value="Plipid/glycerol_acylTrfase"/>
</dbReference>
<dbReference type="SMART" id="SM00563">
    <property type="entry name" value="PlsC"/>
    <property type="match status" value="1"/>
</dbReference>
<dbReference type="AlphaFoldDB" id="A0A433QM35"/>
<dbReference type="GO" id="GO:0004366">
    <property type="term" value="F:glycerol-3-phosphate O-acyltransferase activity"/>
    <property type="evidence" value="ECO:0007669"/>
    <property type="project" value="TreeGrafter"/>
</dbReference>
<evidence type="ECO:0000313" key="2">
    <source>
        <dbReference type="EMBL" id="RUS30844.1"/>
    </source>
</evidence>
<feature type="non-terminal residue" evidence="2">
    <location>
        <position position="185"/>
    </location>
</feature>
<dbReference type="GO" id="GO:0016287">
    <property type="term" value="F:glycerone-phosphate O-acyltransferase activity"/>
    <property type="evidence" value="ECO:0007669"/>
    <property type="project" value="TreeGrafter"/>
</dbReference>
<dbReference type="EMBL" id="RBNJ01003515">
    <property type="protein sequence ID" value="RUS30844.1"/>
    <property type="molecule type" value="Genomic_DNA"/>
</dbReference>
<comment type="caution">
    <text evidence="2">The sequence shown here is derived from an EMBL/GenBank/DDBJ whole genome shotgun (WGS) entry which is preliminary data.</text>
</comment>
<dbReference type="SUPFAM" id="SSF69593">
    <property type="entry name" value="Glycerol-3-phosphate (1)-acyltransferase"/>
    <property type="match status" value="1"/>
</dbReference>
<dbReference type="GO" id="GO:0008654">
    <property type="term" value="P:phospholipid biosynthetic process"/>
    <property type="evidence" value="ECO:0007669"/>
    <property type="project" value="TreeGrafter"/>
</dbReference>
<proteinExistence type="predicted"/>
<keyword evidence="3" id="KW-1185">Reference proteome</keyword>
<feature type="domain" description="Phospholipid/glycerol acyltransferase" evidence="1">
    <location>
        <begin position="1"/>
        <end position="131"/>
    </location>
</feature>
<protein>
    <recommendedName>
        <fullName evidence="1">Phospholipid/glycerol acyltransferase domain-containing protein</fullName>
    </recommendedName>
</protein>